<dbReference type="RefSeq" id="XP_031390635.1">
    <property type="nucleotide sequence ID" value="XM_031534775.1"/>
</dbReference>
<feature type="domain" description="Myb-like" evidence="6">
    <location>
        <begin position="93"/>
        <end position="144"/>
    </location>
</feature>
<gene>
    <name evidence="8 9" type="primary">LOC116203111</name>
</gene>
<keyword evidence="2" id="KW-0805">Transcription regulation</keyword>
<keyword evidence="7" id="KW-1185">Reference proteome</keyword>
<dbReference type="FunFam" id="1.10.10.60:FF:000002">
    <property type="entry name" value="Myb family transcription factor"/>
    <property type="match status" value="1"/>
</dbReference>
<proteinExistence type="predicted"/>
<dbReference type="InterPro" id="IPR046955">
    <property type="entry name" value="PHR1-like"/>
</dbReference>
<dbReference type="InterPro" id="IPR009057">
    <property type="entry name" value="Homeodomain-like_sf"/>
</dbReference>
<dbReference type="Pfam" id="PF00249">
    <property type="entry name" value="Myb_DNA-binding"/>
    <property type="match status" value="1"/>
</dbReference>
<dbReference type="GO" id="GO:0005634">
    <property type="term" value="C:nucleus"/>
    <property type="evidence" value="ECO:0007669"/>
    <property type="project" value="UniProtKB-SubCell"/>
</dbReference>
<keyword evidence="3" id="KW-0804">Transcription</keyword>
<dbReference type="OrthoDB" id="551907at2759"/>
<dbReference type="Gene3D" id="1.10.10.60">
    <property type="entry name" value="Homeodomain-like"/>
    <property type="match status" value="1"/>
</dbReference>
<dbReference type="GeneID" id="116203111"/>
<dbReference type="NCBIfam" id="TIGR01557">
    <property type="entry name" value="myb_SHAQKYF"/>
    <property type="match status" value="1"/>
</dbReference>
<dbReference type="GO" id="GO:0003677">
    <property type="term" value="F:DNA binding"/>
    <property type="evidence" value="ECO:0007669"/>
    <property type="project" value="InterPro"/>
</dbReference>
<reference evidence="7" key="1">
    <citation type="journal article" date="2020" name="Plant Biotechnol. J.">
        <title>The pomegranate (Punica granatum L.) draft genome dissects genetic divergence between soft- and hard-seeded cultivars.</title>
        <authorList>
            <person name="Luo X."/>
            <person name="Li H."/>
            <person name="Wu Z."/>
            <person name="Yao W."/>
            <person name="Zhao P."/>
            <person name="Cao D."/>
            <person name="Yu H."/>
            <person name="Li K."/>
            <person name="Poudel K."/>
            <person name="Zhao D."/>
            <person name="Zhang F."/>
            <person name="Xia X."/>
            <person name="Chen L."/>
            <person name="Wang Q."/>
            <person name="Jing D."/>
            <person name="Cao S."/>
        </authorList>
    </citation>
    <scope>NUCLEOTIDE SEQUENCE [LARGE SCALE GENOMIC DNA]</scope>
</reference>
<evidence type="ECO:0000313" key="9">
    <source>
        <dbReference type="RefSeq" id="XP_031390635.1"/>
    </source>
</evidence>
<name>A0A6P8D814_PUNGR</name>
<evidence type="ECO:0000256" key="2">
    <source>
        <dbReference type="ARBA" id="ARBA00023015"/>
    </source>
</evidence>
<protein>
    <submittedName>
        <fullName evidence="8 9">Myb-related protein 2-like</fullName>
    </submittedName>
</protein>
<dbReference type="AlphaFoldDB" id="A0A6P8D814"/>
<evidence type="ECO:0000313" key="7">
    <source>
        <dbReference type="Proteomes" id="UP000515151"/>
    </source>
</evidence>
<accession>A0A6P8D814</accession>
<evidence type="ECO:0000313" key="8">
    <source>
        <dbReference type="RefSeq" id="XP_031390634.1"/>
    </source>
</evidence>
<feature type="compositionally biased region" description="Low complexity" evidence="5">
    <location>
        <begin position="26"/>
        <end position="39"/>
    </location>
</feature>
<feature type="compositionally biased region" description="Polar residues" evidence="5">
    <location>
        <begin position="190"/>
        <end position="211"/>
    </location>
</feature>
<dbReference type="PANTHER" id="PTHR31314:SF164">
    <property type="entry name" value="HTH MYB-TYPE DOMAIN-CONTAINING PROTEIN"/>
    <property type="match status" value="1"/>
</dbReference>
<dbReference type="Proteomes" id="UP000515151">
    <property type="component" value="Chromosome 4"/>
</dbReference>
<reference evidence="8 9" key="2">
    <citation type="submission" date="2025-04" db="UniProtKB">
        <authorList>
            <consortium name="RefSeq"/>
        </authorList>
    </citation>
    <scope>IDENTIFICATION</scope>
    <source>
        <tissue evidence="8 9">Leaf</tissue>
    </source>
</reference>
<comment type="subcellular location">
    <subcellularLocation>
        <location evidence="1">Nucleus</location>
    </subcellularLocation>
</comment>
<evidence type="ECO:0000256" key="5">
    <source>
        <dbReference type="SAM" id="MobiDB-lite"/>
    </source>
</evidence>
<feature type="compositionally biased region" description="Polar residues" evidence="5">
    <location>
        <begin position="54"/>
        <end position="72"/>
    </location>
</feature>
<dbReference type="GO" id="GO:0003700">
    <property type="term" value="F:DNA-binding transcription factor activity"/>
    <property type="evidence" value="ECO:0007669"/>
    <property type="project" value="InterPro"/>
</dbReference>
<organism evidence="7 8">
    <name type="scientific">Punica granatum</name>
    <name type="common">Pomegranate</name>
    <dbReference type="NCBI Taxonomy" id="22663"/>
    <lineage>
        <taxon>Eukaryota</taxon>
        <taxon>Viridiplantae</taxon>
        <taxon>Streptophyta</taxon>
        <taxon>Embryophyta</taxon>
        <taxon>Tracheophyta</taxon>
        <taxon>Spermatophyta</taxon>
        <taxon>Magnoliopsida</taxon>
        <taxon>eudicotyledons</taxon>
        <taxon>Gunneridae</taxon>
        <taxon>Pentapetalae</taxon>
        <taxon>rosids</taxon>
        <taxon>malvids</taxon>
        <taxon>Myrtales</taxon>
        <taxon>Lythraceae</taxon>
        <taxon>Punica</taxon>
    </lineage>
</organism>
<dbReference type="InterPro" id="IPR006447">
    <property type="entry name" value="Myb_dom_plants"/>
</dbReference>
<dbReference type="RefSeq" id="XP_031390634.1">
    <property type="nucleotide sequence ID" value="XM_031534774.1"/>
</dbReference>
<evidence type="ECO:0000256" key="3">
    <source>
        <dbReference type="ARBA" id="ARBA00023163"/>
    </source>
</evidence>
<evidence type="ECO:0000259" key="6">
    <source>
        <dbReference type="Pfam" id="PF00249"/>
    </source>
</evidence>
<evidence type="ECO:0000256" key="1">
    <source>
        <dbReference type="ARBA" id="ARBA00004123"/>
    </source>
</evidence>
<dbReference type="SUPFAM" id="SSF46689">
    <property type="entry name" value="Homeodomain-like"/>
    <property type="match status" value="1"/>
</dbReference>
<dbReference type="PANTHER" id="PTHR31314">
    <property type="entry name" value="MYB FAMILY TRANSCRIPTION FACTOR PHL7-LIKE"/>
    <property type="match status" value="1"/>
</dbReference>
<evidence type="ECO:0000256" key="4">
    <source>
        <dbReference type="ARBA" id="ARBA00023242"/>
    </source>
</evidence>
<feature type="region of interest" description="Disordered" evidence="5">
    <location>
        <begin position="1"/>
        <end position="79"/>
    </location>
</feature>
<keyword evidence="4" id="KW-0539">Nucleus</keyword>
<dbReference type="InterPro" id="IPR001005">
    <property type="entry name" value="SANT/Myb"/>
</dbReference>
<feature type="region of interest" description="Disordered" evidence="5">
    <location>
        <begin position="190"/>
        <end position="212"/>
    </location>
</feature>
<feature type="compositionally biased region" description="Basic and acidic residues" evidence="5">
    <location>
        <begin position="9"/>
        <end position="22"/>
    </location>
</feature>
<sequence length="318" mass="36309">MASSIESSILDHDEQKSTKNSDENLGGKSSTLSSQKLSSFDLNEEASVEELHDTTSNTLGSSNVKRNSTAPSSVGIAQPRKTVRQYVRSKMPRLRWTPNLHSSFLNAVERLGGPERATPKLVLRLMNVKGLRIAHVKSHLQMYRIKKLDEAGQVLSKTYRRMQLRDHASRQTIGLFKIENGRIITNSRPYQYNENNPHPTLLNSQLSGQPDSESRFSRQLEIAFSEFTEKRQSPLGNQVSGEDTKPTITNQWREEISCETGRHCSKSFFINKSLKWNHARKIDPPFLFEKQRDEKSSIRDQQLRLRSREVISTELSLS</sequence>